<feature type="domain" description="Helix-turn-helix" evidence="1">
    <location>
        <begin position="24"/>
        <end position="73"/>
    </location>
</feature>
<reference evidence="2" key="1">
    <citation type="submission" date="2019-03" db="EMBL/GenBank/DDBJ databases">
        <title>Single cell metagenomics reveals metabolic interactions within the superorganism composed of flagellate Streblomastix strix and complex community of Bacteroidetes bacteria on its surface.</title>
        <authorList>
            <person name="Treitli S.C."/>
            <person name="Kolisko M."/>
            <person name="Husnik F."/>
            <person name="Keeling P."/>
            <person name="Hampl V."/>
        </authorList>
    </citation>
    <scope>NUCLEOTIDE SEQUENCE</scope>
    <source>
        <strain evidence="2">STM</strain>
    </source>
</reference>
<evidence type="ECO:0000259" key="1">
    <source>
        <dbReference type="Pfam" id="PF12728"/>
    </source>
</evidence>
<accession>A0A5J4QSE7</accession>
<dbReference type="AlphaFoldDB" id="A0A5J4QSE7"/>
<dbReference type="InterPro" id="IPR010093">
    <property type="entry name" value="SinI_DNA-bd"/>
</dbReference>
<name>A0A5J4QSE7_9ZZZZ</name>
<evidence type="ECO:0000313" key="2">
    <source>
        <dbReference type="EMBL" id="KAA6324109.1"/>
    </source>
</evidence>
<protein>
    <recommendedName>
        <fullName evidence="1">Helix-turn-helix domain-containing protein</fullName>
    </recommendedName>
</protein>
<dbReference type="NCBIfam" id="TIGR01764">
    <property type="entry name" value="excise"/>
    <property type="match status" value="1"/>
</dbReference>
<dbReference type="Pfam" id="PF12728">
    <property type="entry name" value="HTH_17"/>
    <property type="match status" value="1"/>
</dbReference>
<dbReference type="EMBL" id="SNRY01002649">
    <property type="protein sequence ID" value="KAA6324109.1"/>
    <property type="molecule type" value="Genomic_DNA"/>
</dbReference>
<comment type="caution">
    <text evidence="2">The sequence shown here is derived from an EMBL/GenBank/DDBJ whole genome shotgun (WGS) entry which is preliminary data.</text>
</comment>
<dbReference type="GO" id="GO:0003677">
    <property type="term" value="F:DNA binding"/>
    <property type="evidence" value="ECO:0007669"/>
    <property type="project" value="InterPro"/>
</dbReference>
<sequence>MTNELMEKRLEKIENLLLGQKDVFTFEECCHYTGISKTYMYKLTCTNRIPHFKPHGKTIYFSKEEIDRWLMKNPVKTAEQIEQEAASYLVSGHHRKSKS</sequence>
<dbReference type="InterPro" id="IPR041657">
    <property type="entry name" value="HTH_17"/>
</dbReference>
<proteinExistence type="predicted"/>
<organism evidence="2">
    <name type="scientific">termite gut metagenome</name>
    <dbReference type="NCBI Taxonomy" id="433724"/>
    <lineage>
        <taxon>unclassified sequences</taxon>
        <taxon>metagenomes</taxon>
        <taxon>organismal metagenomes</taxon>
    </lineage>
</organism>
<gene>
    <name evidence="2" type="ORF">EZS27_026525</name>
</gene>